<dbReference type="InterPro" id="IPR000620">
    <property type="entry name" value="EamA_dom"/>
</dbReference>
<feature type="transmembrane region" description="Helical" evidence="1">
    <location>
        <begin position="268"/>
        <end position="287"/>
    </location>
</feature>
<keyword evidence="1" id="KW-1133">Transmembrane helix</keyword>
<keyword evidence="1" id="KW-0472">Membrane</keyword>
<keyword evidence="1" id="KW-0812">Transmembrane</keyword>
<reference evidence="3 4" key="1">
    <citation type="journal article" date="2016" name="Nat. Commun.">
        <title>Thousands of microbial genomes shed light on interconnected biogeochemical processes in an aquifer system.</title>
        <authorList>
            <person name="Anantharaman K."/>
            <person name="Brown C.T."/>
            <person name="Hug L.A."/>
            <person name="Sharon I."/>
            <person name="Castelle C.J."/>
            <person name="Probst A.J."/>
            <person name="Thomas B.C."/>
            <person name="Singh A."/>
            <person name="Wilkins M.J."/>
            <person name="Karaoz U."/>
            <person name="Brodie E.L."/>
            <person name="Williams K.H."/>
            <person name="Hubbard S.S."/>
            <person name="Banfield J.F."/>
        </authorList>
    </citation>
    <scope>NUCLEOTIDE SEQUENCE [LARGE SCALE GENOMIC DNA]</scope>
</reference>
<evidence type="ECO:0000256" key="1">
    <source>
        <dbReference type="SAM" id="Phobius"/>
    </source>
</evidence>
<feature type="transmembrane region" description="Helical" evidence="1">
    <location>
        <begin position="213"/>
        <end position="231"/>
    </location>
</feature>
<dbReference type="AlphaFoldDB" id="A0A1F6TFP5"/>
<feature type="domain" description="EamA" evidence="2">
    <location>
        <begin position="146"/>
        <end position="281"/>
    </location>
</feature>
<evidence type="ECO:0000259" key="2">
    <source>
        <dbReference type="Pfam" id="PF00892"/>
    </source>
</evidence>
<dbReference type="SUPFAM" id="SSF103481">
    <property type="entry name" value="Multidrug resistance efflux transporter EmrE"/>
    <property type="match status" value="2"/>
</dbReference>
<dbReference type="EMBL" id="MFSS01000032">
    <property type="protein sequence ID" value="OGI43967.1"/>
    <property type="molecule type" value="Genomic_DNA"/>
</dbReference>
<protein>
    <recommendedName>
        <fullName evidence="2">EamA domain-containing protein</fullName>
    </recommendedName>
</protein>
<feature type="transmembrane region" description="Helical" evidence="1">
    <location>
        <begin position="237"/>
        <end position="259"/>
    </location>
</feature>
<feature type="transmembrane region" description="Helical" evidence="1">
    <location>
        <begin position="115"/>
        <end position="133"/>
    </location>
</feature>
<dbReference type="Gene3D" id="1.10.3730.20">
    <property type="match status" value="2"/>
</dbReference>
<feature type="transmembrane region" description="Helical" evidence="1">
    <location>
        <begin position="176"/>
        <end position="193"/>
    </location>
</feature>
<evidence type="ECO:0000313" key="3">
    <source>
        <dbReference type="EMBL" id="OGI43967.1"/>
    </source>
</evidence>
<comment type="caution">
    <text evidence="3">The sequence shown here is derived from an EMBL/GenBank/DDBJ whole genome shotgun (WGS) entry which is preliminary data.</text>
</comment>
<sequence length="288" mass="30453">MSAFAALALAVLMHVAWNLLARRTTAAAHFLWWAVGAHILLFAPWTLPALAGPIAADPVLGAAVLVTGLANGVYFIALRHAYRLAPAGAVYPLARSAPLLVAVGETLVFGRELPLAAWAGVMLSVFGLWLIAFDTRAHANGVRRALPFAALAAAMTSVYSLSDKLAAPRLPHLDDALAFVTATYLIAWAMLSVEMKWREDRWRPAAQPNKRTLLIGGLTVGVAYALVIHAMRVLPAAYAVTLANGGILLTVVLGVVWLGEHQGWRRRLAGAATSAVGMAIVGIVAHGT</sequence>
<dbReference type="Proteomes" id="UP000177925">
    <property type="component" value="Unassembled WGS sequence"/>
</dbReference>
<evidence type="ECO:0000313" key="4">
    <source>
        <dbReference type="Proteomes" id="UP000177925"/>
    </source>
</evidence>
<proteinExistence type="predicted"/>
<feature type="transmembrane region" description="Helical" evidence="1">
    <location>
        <begin position="58"/>
        <end position="77"/>
    </location>
</feature>
<gene>
    <name evidence="3" type="ORF">A2150_02785</name>
</gene>
<dbReference type="Pfam" id="PF00892">
    <property type="entry name" value="EamA"/>
    <property type="match status" value="1"/>
</dbReference>
<feature type="transmembrane region" description="Helical" evidence="1">
    <location>
        <begin position="145"/>
        <end position="161"/>
    </location>
</feature>
<dbReference type="STRING" id="1817758.A2150_02785"/>
<accession>A0A1F6TFP5</accession>
<dbReference type="InterPro" id="IPR037185">
    <property type="entry name" value="EmrE-like"/>
</dbReference>
<feature type="transmembrane region" description="Helical" evidence="1">
    <location>
        <begin position="31"/>
        <end position="51"/>
    </location>
</feature>
<dbReference type="GO" id="GO:0016020">
    <property type="term" value="C:membrane"/>
    <property type="evidence" value="ECO:0007669"/>
    <property type="project" value="InterPro"/>
</dbReference>
<organism evidence="3 4">
    <name type="scientific">Candidatus Muproteobacteria bacterium RBG_16_64_11</name>
    <dbReference type="NCBI Taxonomy" id="1817758"/>
    <lineage>
        <taxon>Bacteria</taxon>
        <taxon>Pseudomonadati</taxon>
        <taxon>Pseudomonadota</taxon>
        <taxon>Candidatus Muproteobacteria</taxon>
    </lineage>
</organism>
<name>A0A1F6TFP5_9PROT</name>